<keyword evidence="4" id="KW-0862">Zinc</keyword>
<dbReference type="PANTHER" id="PTHR23131">
    <property type="entry name" value="ENDORIBONUCLEASE LACTB2"/>
    <property type="match status" value="1"/>
</dbReference>
<evidence type="ECO:0000259" key="6">
    <source>
        <dbReference type="SMART" id="SM00849"/>
    </source>
</evidence>
<keyword evidence="3" id="KW-0378">Hydrolase</keyword>
<dbReference type="InterPro" id="IPR041516">
    <property type="entry name" value="LACTB2_WH"/>
</dbReference>
<protein>
    <recommendedName>
        <fullName evidence="6">Metallo-beta-lactamase domain-containing protein</fullName>
    </recommendedName>
</protein>
<dbReference type="InterPro" id="IPR050662">
    <property type="entry name" value="Sec-metab_biosynth-thioest"/>
</dbReference>
<dbReference type="GO" id="GO:0016787">
    <property type="term" value="F:hydrolase activity"/>
    <property type="evidence" value="ECO:0007669"/>
    <property type="project" value="UniProtKB-KW"/>
</dbReference>
<dbReference type="InterPro" id="IPR036866">
    <property type="entry name" value="RibonucZ/Hydroxyglut_hydro"/>
</dbReference>
<dbReference type="Gene3D" id="1.10.10.10">
    <property type="entry name" value="Winged helix-like DNA-binding domain superfamily/Winged helix DNA-binding domain"/>
    <property type="match status" value="1"/>
</dbReference>
<evidence type="ECO:0000313" key="8">
    <source>
        <dbReference type="Proteomes" id="UP000567179"/>
    </source>
</evidence>
<dbReference type="Proteomes" id="UP000567179">
    <property type="component" value="Unassembled WGS sequence"/>
</dbReference>
<sequence length="467" mass="51311">MTLFAAWRYLHEAAHPFYCYTARQSHGAYRSFPSPSPVGLLRLLYPNELRHRTISLASTPILTPISNYRMPETFPELGDITRLSPHVVRILGQNPGKFTLQGTNTYLIGTQNPYILIDTGEGLPAYLPVLQKALDEHRTSSSPLDVDVSDIIISHWHHDHVGGLPGVLGLLKELWDARNPGKPYTPPRIHKHTFPASATKGHHHSHYNQLPRLLKELPQGLFSPPESVPVSDTPDPATLASGPEFPGVLHPLADNQLIHTSHGTTLLQVLHTPGHTADSICLYIPQDRALYTADTVLGHGTAVFEDLAVYLSSLNRMLSFGANEDKGKNTADDAIDLAYVSLYPAHGAVVANGRETIATYIKHRLEREAQIVGVLNSPVPVELNADSSPSPHEASGTAPLWSTWNIVRVLYKSYPENLWQPAARGVDLHLRKLEGDGLVKLITAGVEGEEHHSVWRLLISPPGTPSL</sequence>
<feature type="domain" description="Metallo-beta-lactamase" evidence="6">
    <location>
        <begin position="102"/>
        <end position="346"/>
    </location>
</feature>
<evidence type="ECO:0000256" key="1">
    <source>
        <dbReference type="ARBA" id="ARBA00006759"/>
    </source>
</evidence>
<dbReference type="GO" id="GO:0044550">
    <property type="term" value="P:secondary metabolite biosynthetic process"/>
    <property type="evidence" value="ECO:0007669"/>
    <property type="project" value="TreeGrafter"/>
</dbReference>
<feature type="region of interest" description="Disordered" evidence="5">
    <location>
        <begin position="223"/>
        <end position="244"/>
    </location>
</feature>
<dbReference type="PANTHER" id="PTHR23131:SF0">
    <property type="entry name" value="ENDORIBONUCLEASE LACTB2"/>
    <property type="match status" value="1"/>
</dbReference>
<dbReference type="Gene3D" id="3.60.15.10">
    <property type="entry name" value="Ribonuclease Z/Hydroxyacylglutathione hydrolase-like"/>
    <property type="match status" value="2"/>
</dbReference>
<proteinExistence type="inferred from homology"/>
<evidence type="ECO:0000256" key="2">
    <source>
        <dbReference type="ARBA" id="ARBA00022723"/>
    </source>
</evidence>
<keyword evidence="2" id="KW-0479">Metal-binding</keyword>
<dbReference type="AlphaFoldDB" id="A0A8H5B7J3"/>
<dbReference type="SUPFAM" id="SSF56281">
    <property type="entry name" value="Metallo-hydrolase/oxidoreductase"/>
    <property type="match status" value="1"/>
</dbReference>
<dbReference type="OrthoDB" id="17458at2759"/>
<evidence type="ECO:0000256" key="5">
    <source>
        <dbReference type="SAM" id="MobiDB-lite"/>
    </source>
</evidence>
<reference evidence="7 8" key="1">
    <citation type="journal article" date="2020" name="ISME J.">
        <title>Uncovering the hidden diversity of litter-decomposition mechanisms in mushroom-forming fungi.</title>
        <authorList>
            <person name="Floudas D."/>
            <person name="Bentzer J."/>
            <person name="Ahren D."/>
            <person name="Johansson T."/>
            <person name="Persson P."/>
            <person name="Tunlid A."/>
        </authorList>
    </citation>
    <scope>NUCLEOTIDE SEQUENCE [LARGE SCALE GENOMIC DNA]</scope>
    <source>
        <strain evidence="7 8">CBS 101986</strain>
    </source>
</reference>
<dbReference type="InterPro" id="IPR036388">
    <property type="entry name" value="WH-like_DNA-bd_sf"/>
</dbReference>
<accession>A0A8H5B7J3</accession>
<evidence type="ECO:0000256" key="4">
    <source>
        <dbReference type="ARBA" id="ARBA00022833"/>
    </source>
</evidence>
<dbReference type="InterPro" id="IPR001279">
    <property type="entry name" value="Metallo-B-lactamas"/>
</dbReference>
<comment type="caution">
    <text evidence="7">The sequence shown here is derived from an EMBL/GenBank/DDBJ whole genome shotgun (WGS) entry which is preliminary data.</text>
</comment>
<dbReference type="GO" id="GO:0046872">
    <property type="term" value="F:metal ion binding"/>
    <property type="evidence" value="ECO:0007669"/>
    <property type="project" value="UniProtKB-KW"/>
</dbReference>
<comment type="similarity">
    <text evidence="1">Belongs to the metallo-beta-lactamase superfamily. Glyoxalase II family.</text>
</comment>
<dbReference type="InterPro" id="IPR047921">
    <property type="entry name" value="LACTB2-like_MBL-fold"/>
</dbReference>
<organism evidence="7 8">
    <name type="scientific">Psilocybe cf. subviscida</name>
    <dbReference type="NCBI Taxonomy" id="2480587"/>
    <lineage>
        <taxon>Eukaryota</taxon>
        <taxon>Fungi</taxon>
        <taxon>Dikarya</taxon>
        <taxon>Basidiomycota</taxon>
        <taxon>Agaricomycotina</taxon>
        <taxon>Agaricomycetes</taxon>
        <taxon>Agaricomycetidae</taxon>
        <taxon>Agaricales</taxon>
        <taxon>Agaricineae</taxon>
        <taxon>Strophariaceae</taxon>
        <taxon>Psilocybe</taxon>
    </lineage>
</organism>
<name>A0A8H5B7J3_9AGAR</name>
<dbReference type="Pfam" id="PF17778">
    <property type="entry name" value="WHD_BLACT"/>
    <property type="match status" value="1"/>
</dbReference>
<dbReference type="CDD" id="cd07722">
    <property type="entry name" value="LACTB2-like_MBL-fold"/>
    <property type="match status" value="1"/>
</dbReference>
<evidence type="ECO:0000313" key="7">
    <source>
        <dbReference type="EMBL" id="KAF5318017.1"/>
    </source>
</evidence>
<keyword evidence="8" id="KW-1185">Reference proteome</keyword>
<gene>
    <name evidence="7" type="ORF">D9619_012256</name>
</gene>
<dbReference type="Pfam" id="PF00753">
    <property type="entry name" value="Lactamase_B"/>
    <property type="match status" value="1"/>
</dbReference>
<evidence type="ECO:0000256" key="3">
    <source>
        <dbReference type="ARBA" id="ARBA00022801"/>
    </source>
</evidence>
<dbReference type="SMART" id="SM00849">
    <property type="entry name" value="Lactamase_B"/>
    <property type="match status" value="1"/>
</dbReference>
<dbReference type="EMBL" id="JAACJJ010000031">
    <property type="protein sequence ID" value="KAF5318017.1"/>
    <property type="molecule type" value="Genomic_DNA"/>
</dbReference>